<keyword evidence="3" id="KW-1185">Reference proteome</keyword>
<reference evidence="2 3" key="1">
    <citation type="journal article" date="2012" name="Environ. Microbiol.">
        <title>The genome of the ammonia-oxidizing Candidatus Nitrososphaera gargensis: insights into metabolic versatility and environmental adaptations.</title>
        <authorList>
            <person name="Spang A."/>
            <person name="Poehlein A."/>
            <person name="Offre P."/>
            <person name="Zumbragel S."/>
            <person name="Haider S."/>
            <person name="Rychlik N."/>
            <person name="Nowka B."/>
            <person name="Schmeisser C."/>
            <person name="Lebedeva E.V."/>
            <person name="Rattei T."/>
            <person name="Bohm C."/>
            <person name="Schmid M."/>
            <person name="Galushko A."/>
            <person name="Hatzenpichler R."/>
            <person name="Weinmaier T."/>
            <person name="Daniel R."/>
            <person name="Schleper C."/>
            <person name="Spieck E."/>
            <person name="Streit W."/>
            <person name="Wagner M."/>
        </authorList>
    </citation>
    <scope>NUCLEOTIDE SEQUENCE [LARGE SCALE GENOMIC DNA]</scope>
    <source>
        <strain evidence="3">Ga9.2</strain>
    </source>
</reference>
<feature type="transmembrane region" description="Helical" evidence="1">
    <location>
        <begin position="433"/>
        <end position="453"/>
    </location>
</feature>
<accession>K0II23</accession>
<dbReference type="HOGENOM" id="CLU_034350_0_0_2"/>
<dbReference type="AlphaFoldDB" id="K0II23"/>
<dbReference type="InParanoid" id="K0II23"/>
<dbReference type="EMBL" id="CP002408">
    <property type="protein sequence ID" value="AFU59575.1"/>
    <property type="molecule type" value="Genomic_DNA"/>
</dbReference>
<evidence type="ECO:0000313" key="3">
    <source>
        <dbReference type="Proteomes" id="UP000008037"/>
    </source>
</evidence>
<proteinExistence type="predicted"/>
<dbReference type="Proteomes" id="UP000008037">
    <property type="component" value="Chromosome"/>
</dbReference>
<dbReference type="BioCyc" id="CNIT1237085:G1324-2653-MONOMER"/>
<protein>
    <submittedName>
        <fullName evidence="2">Uncharacterized protein</fullName>
    </submittedName>
</protein>
<dbReference type="KEGG" id="nga:Ngar_c26530"/>
<evidence type="ECO:0000313" key="2">
    <source>
        <dbReference type="EMBL" id="AFU59575.1"/>
    </source>
</evidence>
<name>K0II23_NITGG</name>
<gene>
    <name evidence="2" type="ordered locus">Ngar_c26530</name>
</gene>
<keyword evidence="1" id="KW-0472">Membrane</keyword>
<keyword evidence="1" id="KW-1133">Transmembrane helix</keyword>
<evidence type="ECO:0000256" key="1">
    <source>
        <dbReference type="SAM" id="Phobius"/>
    </source>
</evidence>
<dbReference type="STRING" id="1237085.Ngar_c26530"/>
<sequence length="465" mass="50625">MEMPERRKILASVLTLAFFVTLMISALALPSAFAHGGHQPPPADFGGKKASLFVSLEPLVVTTSTDPVYINARFFDENTNENFKEVTYRVYFKKDGNEVPIVTEGGQFGGQGFFYDPEGDLQIKIVPKDSETAVARGEAEPQFGGIWNRGGPVVVEGPIFTDPGLYNLFVEIYTVGTTRTQVEPVLQYDVWVTPGREEVIDVEGQQIKVRNYYGAIDSSNYDEETKTIEFSMPFDWTSDMPSRIGMLHTEVFIPKALADFNKQSLNATVNGISVPVAVDTYTPENTIVHFTISKQNLINIAEKVKSENLTPDKAVFALSPPTTEVKVAQVTTDSQNYKVALTWPEQVFPGQPVTFGIRVTDKSDQPLSAATYELVILDKDGNEVTRAGGVTTPEGVSSQDMTFASQGSFTVRVDKINASSESVQSSLSVVPEFPVGIASIAAALAIGGIIVAAKRISLFATGKTY</sequence>
<organism evidence="2 3">
    <name type="scientific">Nitrososphaera gargensis (strain Ga9.2)</name>
    <dbReference type="NCBI Taxonomy" id="1237085"/>
    <lineage>
        <taxon>Archaea</taxon>
        <taxon>Nitrososphaerota</taxon>
        <taxon>Nitrososphaeria</taxon>
        <taxon>Nitrososphaerales</taxon>
        <taxon>Nitrososphaeraceae</taxon>
        <taxon>Nitrososphaera</taxon>
    </lineage>
</organism>
<keyword evidence="1" id="KW-0812">Transmembrane</keyword>